<protein>
    <submittedName>
        <fullName evidence="7">Calcium/calmodulin-dependent protein kinase type 1</fullName>
    </submittedName>
</protein>
<evidence type="ECO:0000259" key="6">
    <source>
        <dbReference type="PROSITE" id="PS50011"/>
    </source>
</evidence>
<evidence type="ECO:0000256" key="3">
    <source>
        <dbReference type="PROSITE-ProRule" id="PRU10141"/>
    </source>
</evidence>
<name>A0AAD5U9I8_9FUNG</name>
<dbReference type="InterPro" id="IPR000719">
    <property type="entry name" value="Prot_kinase_dom"/>
</dbReference>
<reference evidence="7" key="1">
    <citation type="submission" date="2020-05" db="EMBL/GenBank/DDBJ databases">
        <title>Phylogenomic resolution of chytrid fungi.</title>
        <authorList>
            <person name="Stajich J.E."/>
            <person name="Amses K."/>
            <person name="Simmons R."/>
            <person name="Seto K."/>
            <person name="Myers J."/>
            <person name="Bonds A."/>
            <person name="Quandt C.A."/>
            <person name="Barry K."/>
            <person name="Liu P."/>
            <person name="Grigoriev I."/>
            <person name="Longcore J.E."/>
            <person name="James T.Y."/>
        </authorList>
    </citation>
    <scope>NUCLEOTIDE SEQUENCE</scope>
    <source>
        <strain evidence="7">JEL0476</strain>
    </source>
</reference>
<dbReference type="GO" id="GO:0005524">
    <property type="term" value="F:ATP binding"/>
    <property type="evidence" value="ECO:0007669"/>
    <property type="project" value="UniProtKB-UniRule"/>
</dbReference>
<evidence type="ECO:0000256" key="5">
    <source>
        <dbReference type="SAM" id="Coils"/>
    </source>
</evidence>
<comment type="similarity">
    <text evidence="4">Belongs to the protein kinase superfamily.</text>
</comment>
<sequence length="378" mass="42823">MTLMDKIKRKIGPEPESAIRRKLYQTLKVLGQGSFGIVKEAIEISTNKHVAMKSILKKNTDSNAAAVAMRDCTKIIYSILDALSFLHHHDIVHRDLKPENILLKNKSDDLKIVIADFGVSNFIEDDEVLNTLCGSPGYAAPELHPFYYTNDLPELLECISNARYTFESPYWDHISQEAKDFITCLLKVDPSRRPTAQLAKCHKWLVKYNPKAKENVDKIKNLLREKKALQEKQLEEEKQKYLEVQEAPLLASSTSVSNLSDLPTQEDEIEELLSKPVVKSVEAIEADAELPNLVKDWDTDGEKSNLNPFNAKVTFKRAISLVKTAARLGSVKRLNSQKECDRSLKESHEILHSELDLKVDDVVEDSSISEIDEKLKDL</sequence>
<evidence type="ECO:0000256" key="4">
    <source>
        <dbReference type="RuleBase" id="RU000304"/>
    </source>
</evidence>
<dbReference type="AlphaFoldDB" id="A0AAD5U9I8"/>
<evidence type="ECO:0000256" key="2">
    <source>
        <dbReference type="ARBA" id="ARBA00022840"/>
    </source>
</evidence>
<evidence type="ECO:0000313" key="8">
    <source>
        <dbReference type="Proteomes" id="UP001211065"/>
    </source>
</evidence>
<feature type="domain" description="Protein kinase" evidence="6">
    <location>
        <begin position="1"/>
        <end position="205"/>
    </location>
</feature>
<dbReference type="GO" id="GO:0004674">
    <property type="term" value="F:protein serine/threonine kinase activity"/>
    <property type="evidence" value="ECO:0007669"/>
    <property type="project" value="UniProtKB-KW"/>
</dbReference>
<evidence type="ECO:0000256" key="1">
    <source>
        <dbReference type="ARBA" id="ARBA00022741"/>
    </source>
</evidence>
<dbReference type="Gene3D" id="1.10.510.10">
    <property type="entry name" value="Transferase(Phosphotransferase) domain 1"/>
    <property type="match status" value="2"/>
</dbReference>
<dbReference type="PROSITE" id="PS00108">
    <property type="entry name" value="PROTEIN_KINASE_ST"/>
    <property type="match status" value="1"/>
</dbReference>
<keyword evidence="4" id="KW-0723">Serine/threonine-protein kinase</keyword>
<keyword evidence="1 3" id="KW-0547">Nucleotide-binding</keyword>
<dbReference type="EMBL" id="JADGJW010000033">
    <property type="protein sequence ID" value="KAJ3226574.1"/>
    <property type="molecule type" value="Genomic_DNA"/>
</dbReference>
<evidence type="ECO:0000313" key="7">
    <source>
        <dbReference type="EMBL" id="KAJ3226574.1"/>
    </source>
</evidence>
<dbReference type="InterPro" id="IPR017441">
    <property type="entry name" value="Protein_kinase_ATP_BS"/>
</dbReference>
<accession>A0AAD5U9I8</accession>
<dbReference type="InterPro" id="IPR008271">
    <property type="entry name" value="Ser/Thr_kinase_AS"/>
</dbReference>
<dbReference type="Gene3D" id="3.30.200.20">
    <property type="entry name" value="Phosphorylase Kinase, domain 1"/>
    <property type="match status" value="1"/>
</dbReference>
<keyword evidence="5" id="KW-0175">Coiled coil</keyword>
<feature type="binding site" evidence="3">
    <location>
        <position position="57"/>
    </location>
    <ligand>
        <name>ATP</name>
        <dbReference type="ChEBI" id="CHEBI:30616"/>
    </ligand>
</feature>
<dbReference type="PANTHER" id="PTHR24347">
    <property type="entry name" value="SERINE/THREONINE-PROTEIN KINASE"/>
    <property type="match status" value="1"/>
</dbReference>
<dbReference type="PROSITE" id="PS50011">
    <property type="entry name" value="PROTEIN_KINASE_DOM"/>
    <property type="match status" value="1"/>
</dbReference>
<dbReference type="Pfam" id="PF00069">
    <property type="entry name" value="Pkinase"/>
    <property type="match status" value="1"/>
</dbReference>
<comment type="caution">
    <text evidence="7">The sequence shown here is derived from an EMBL/GenBank/DDBJ whole genome shotgun (WGS) entry which is preliminary data.</text>
</comment>
<keyword evidence="7" id="KW-0418">Kinase</keyword>
<dbReference type="SMART" id="SM00220">
    <property type="entry name" value="S_TKc"/>
    <property type="match status" value="1"/>
</dbReference>
<organism evidence="7 8">
    <name type="scientific">Clydaea vesicula</name>
    <dbReference type="NCBI Taxonomy" id="447962"/>
    <lineage>
        <taxon>Eukaryota</taxon>
        <taxon>Fungi</taxon>
        <taxon>Fungi incertae sedis</taxon>
        <taxon>Chytridiomycota</taxon>
        <taxon>Chytridiomycota incertae sedis</taxon>
        <taxon>Chytridiomycetes</taxon>
        <taxon>Lobulomycetales</taxon>
        <taxon>Lobulomycetaceae</taxon>
        <taxon>Clydaea</taxon>
    </lineage>
</organism>
<dbReference type="SUPFAM" id="SSF56112">
    <property type="entry name" value="Protein kinase-like (PK-like)"/>
    <property type="match status" value="1"/>
</dbReference>
<dbReference type="InterPro" id="IPR011009">
    <property type="entry name" value="Kinase-like_dom_sf"/>
</dbReference>
<dbReference type="Proteomes" id="UP001211065">
    <property type="component" value="Unassembled WGS sequence"/>
</dbReference>
<gene>
    <name evidence="7" type="primary">CAMK1</name>
    <name evidence="7" type="ORF">HK099_004601</name>
</gene>
<keyword evidence="8" id="KW-1185">Reference proteome</keyword>
<keyword evidence="2 3" id="KW-0067">ATP-binding</keyword>
<feature type="coiled-coil region" evidence="5">
    <location>
        <begin position="212"/>
        <end position="247"/>
    </location>
</feature>
<dbReference type="PROSITE" id="PS00107">
    <property type="entry name" value="PROTEIN_KINASE_ATP"/>
    <property type="match status" value="1"/>
</dbReference>
<proteinExistence type="inferred from homology"/>
<keyword evidence="7" id="KW-0808">Transferase</keyword>